<dbReference type="AlphaFoldDB" id="A0A6B2QZ62"/>
<feature type="transmembrane region" description="Helical" evidence="1">
    <location>
        <begin position="26"/>
        <end position="48"/>
    </location>
</feature>
<sequence>MEAGIVAYAVLCVAVALFGRKSRIGFWGVLLFSAIVTPVVVFYGILGLRPAKTHKDKELNNAAKRRSFWPGLKT</sequence>
<dbReference type="RefSeq" id="WP_163654398.1">
    <property type="nucleotide sequence ID" value="NZ_JAAGRN010000005.1"/>
</dbReference>
<comment type="caution">
    <text evidence="2">The sequence shown here is derived from an EMBL/GenBank/DDBJ whole genome shotgun (WGS) entry which is preliminary data.</text>
</comment>
<name>A0A6B2QZ62_9BURK</name>
<keyword evidence="1" id="KW-1133">Transmembrane helix</keyword>
<organism evidence="2">
    <name type="scientific">Sheuella amnicola</name>
    <dbReference type="NCBI Taxonomy" id="2707330"/>
    <lineage>
        <taxon>Bacteria</taxon>
        <taxon>Pseudomonadati</taxon>
        <taxon>Pseudomonadota</taxon>
        <taxon>Betaproteobacteria</taxon>
        <taxon>Burkholderiales</taxon>
        <taxon>Alcaligenaceae</taxon>
        <taxon>Sheuella</taxon>
    </lineage>
</organism>
<evidence type="ECO:0000256" key="1">
    <source>
        <dbReference type="SAM" id="Phobius"/>
    </source>
</evidence>
<reference evidence="2" key="1">
    <citation type="submission" date="2020-02" db="EMBL/GenBank/DDBJ databases">
        <authorList>
            <person name="Chen W.-M."/>
        </authorList>
    </citation>
    <scope>NUCLEOTIDE SEQUENCE</scope>
    <source>
        <strain evidence="2">NBD-18</strain>
    </source>
</reference>
<proteinExistence type="predicted"/>
<gene>
    <name evidence="2" type="ORF">G3I67_08820</name>
</gene>
<dbReference type="EMBL" id="JAAGRN010000005">
    <property type="protein sequence ID" value="NDY83331.1"/>
    <property type="molecule type" value="Genomic_DNA"/>
</dbReference>
<keyword evidence="1" id="KW-0812">Transmembrane</keyword>
<evidence type="ECO:0000313" key="2">
    <source>
        <dbReference type="EMBL" id="NDY83331.1"/>
    </source>
</evidence>
<keyword evidence="1" id="KW-0472">Membrane</keyword>
<protein>
    <submittedName>
        <fullName evidence="2">Uncharacterized protein</fullName>
    </submittedName>
</protein>
<accession>A0A6B2QZ62</accession>